<dbReference type="InterPro" id="IPR006860">
    <property type="entry name" value="FecR"/>
</dbReference>
<comment type="caution">
    <text evidence="3">The sequence shown here is derived from an EMBL/GenBank/DDBJ whole genome shotgun (WGS) entry which is preliminary data.</text>
</comment>
<keyword evidence="1" id="KW-0732">Signal</keyword>
<dbReference type="EMBL" id="JBHUFA010000001">
    <property type="protein sequence ID" value="MFD1695058.1"/>
    <property type="molecule type" value="Genomic_DNA"/>
</dbReference>
<sequence length="982" mass="100923">MTASRNTFGASLLTATAFTVLLPLCHTPAVAEPQVGVAAAINTTTFGTPPGGARNVMVLGENVIYRHRIETSGSGLVQVLLKDGSTFTVGSNADLVIDEFVYDPNAGTGTLVASLGKGVARFVGGKLSKNRGGVSVKTPVGTIGIRGGIANLALAGPGGGPSTFSFIFGDELTFTDPSGRTTRAYAPGYTIEVSSGGSASRVRRTEPGDLGQVQAFLTGAPGQQGGIGRPPTDPVIERSGVPDVNSRLPRFVTTPLPKPFVVQSTAPRDIHRHLLPPEVPTREGISGQIGRDSDASDVLRFNLRTPGSTFTAGYDASVVVTAPGAQGLIGGPGGQSGGVNLEKGTVTGGTAVGVVQGAVGDNWLVQFVFEGSGSYFYTQGLSADNVASQTVDQEAVPTPPAPDSGADPFATFARGIQYFDYDESFLAFAHYFSTGGSPTSYDPENVVIGVTGVATDFSAFGAASDPLQLRTYDLATDPTLQFSLGTENGDGSYDPLNSAALFMNPIVAAQFGAGFVENVVGTNLYLAETSSTTLAGAHALASSFLISGTGASQKSFASLLVGTIESSNDKLTLETGRRGSHRLNATDSSARYSGAITLLDNGDGASIFGSDANYMVLGTDLTDGDSFQDLYADPGQAVDEASLLSGTMHVAELLGKTNLASLDRGAATTFEGYAAGVLESTFNLSDGYGPTAFASTSADDFSLTFLPDESTMSATLDVSDSGTNVAETDVFIDRLHLQFGVGTDDAGENRGTFIDTDTYGAREASLAQDSYILTESEDVLTKSSSTGLKSYLVASTVVGAGDAALFSGSTECTCDFLEWGYWGTNLTVDGNQSTDLGNGTERVNVHMGTWVAGDVIDASEFPTTGGATYAGHAVGNVISGSGSTASQYLAAGDFSMTVDFANRTGSAAITSFDGRDFTASMSDWGSTQNRIAGALQNVSLGTVGDLTTSLVRGPLSPTQGVVGNFHIEDSGWSAVGIVAGQQ</sequence>
<proteinExistence type="predicted"/>
<feature type="domain" description="FecR protein" evidence="2">
    <location>
        <begin position="68"/>
        <end position="150"/>
    </location>
</feature>
<reference evidence="4" key="1">
    <citation type="journal article" date="2019" name="Int. J. Syst. Evol. Microbiol.">
        <title>The Global Catalogue of Microorganisms (GCM) 10K type strain sequencing project: providing services to taxonomists for standard genome sequencing and annotation.</title>
        <authorList>
            <consortium name="The Broad Institute Genomics Platform"/>
            <consortium name="The Broad Institute Genome Sequencing Center for Infectious Disease"/>
            <person name="Wu L."/>
            <person name="Ma J."/>
        </authorList>
    </citation>
    <scope>NUCLEOTIDE SEQUENCE [LARGE SCALE GENOMIC DNA]</scope>
    <source>
        <strain evidence="4">JCM 3369</strain>
    </source>
</reference>
<dbReference type="InterPro" id="IPR011250">
    <property type="entry name" value="OMP/PagP_B-barrel"/>
</dbReference>
<gene>
    <name evidence="3" type="ORF">ACFSC7_05985</name>
</gene>
<dbReference type="Gene3D" id="2.40.160.90">
    <property type="match status" value="1"/>
</dbReference>
<feature type="signal peptide" evidence="1">
    <location>
        <begin position="1"/>
        <end position="31"/>
    </location>
</feature>
<evidence type="ECO:0000313" key="3">
    <source>
        <dbReference type="EMBL" id="MFD1695058.1"/>
    </source>
</evidence>
<protein>
    <submittedName>
        <fullName evidence="3">FecR domain-containing protein</fullName>
    </submittedName>
</protein>
<evidence type="ECO:0000259" key="2">
    <source>
        <dbReference type="Pfam" id="PF04773"/>
    </source>
</evidence>
<evidence type="ECO:0000313" key="4">
    <source>
        <dbReference type="Proteomes" id="UP001597327"/>
    </source>
</evidence>
<dbReference type="Pfam" id="PF04773">
    <property type="entry name" value="FecR"/>
    <property type="match status" value="1"/>
</dbReference>
<keyword evidence="4" id="KW-1185">Reference proteome</keyword>
<accession>A0ABW4JVD5</accession>
<organism evidence="3 4">
    <name type="scientific">Roseibium aestuarii</name>
    <dbReference type="NCBI Taxonomy" id="2600299"/>
    <lineage>
        <taxon>Bacteria</taxon>
        <taxon>Pseudomonadati</taxon>
        <taxon>Pseudomonadota</taxon>
        <taxon>Alphaproteobacteria</taxon>
        <taxon>Hyphomicrobiales</taxon>
        <taxon>Stappiaceae</taxon>
        <taxon>Roseibium</taxon>
    </lineage>
</organism>
<feature type="chain" id="PRO_5045104183" evidence="1">
    <location>
        <begin position="32"/>
        <end position="982"/>
    </location>
</feature>
<name>A0ABW4JVD5_9HYPH</name>
<dbReference type="SUPFAM" id="SSF56925">
    <property type="entry name" value="OMPA-like"/>
    <property type="match status" value="1"/>
</dbReference>
<dbReference type="RefSeq" id="WP_149891160.1">
    <property type="nucleotide sequence ID" value="NZ_JBHUFA010000001.1"/>
</dbReference>
<evidence type="ECO:0000256" key="1">
    <source>
        <dbReference type="SAM" id="SignalP"/>
    </source>
</evidence>
<dbReference type="Proteomes" id="UP001597327">
    <property type="component" value="Unassembled WGS sequence"/>
</dbReference>